<dbReference type="PANTHER" id="PTHR17630">
    <property type="entry name" value="DIENELACTONE HYDROLASE"/>
    <property type="match status" value="1"/>
</dbReference>
<dbReference type="SUPFAM" id="SSF53474">
    <property type="entry name" value="alpha/beta-Hydrolases"/>
    <property type="match status" value="1"/>
</dbReference>
<feature type="domain" description="Dienelactone hydrolase" evidence="1">
    <location>
        <begin position="37"/>
        <end position="266"/>
    </location>
</feature>
<organism evidence="2 3">
    <name type="scientific">Psilocybe cf. subviscida</name>
    <dbReference type="NCBI Taxonomy" id="2480587"/>
    <lineage>
        <taxon>Eukaryota</taxon>
        <taxon>Fungi</taxon>
        <taxon>Dikarya</taxon>
        <taxon>Basidiomycota</taxon>
        <taxon>Agaricomycotina</taxon>
        <taxon>Agaricomycetes</taxon>
        <taxon>Agaricomycetidae</taxon>
        <taxon>Agaricales</taxon>
        <taxon>Agaricineae</taxon>
        <taxon>Strophariaceae</taxon>
        <taxon>Psilocybe</taxon>
    </lineage>
</organism>
<dbReference type="Gene3D" id="3.40.50.1820">
    <property type="entry name" value="alpha/beta hydrolase"/>
    <property type="match status" value="1"/>
</dbReference>
<comment type="caution">
    <text evidence="2">The sequence shown here is derived from an EMBL/GenBank/DDBJ whole genome shotgun (WGS) entry which is preliminary data.</text>
</comment>
<reference evidence="2 3" key="1">
    <citation type="journal article" date="2020" name="ISME J.">
        <title>Uncovering the hidden diversity of litter-decomposition mechanisms in mushroom-forming fungi.</title>
        <authorList>
            <person name="Floudas D."/>
            <person name="Bentzer J."/>
            <person name="Ahren D."/>
            <person name="Johansson T."/>
            <person name="Persson P."/>
            <person name="Tunlid A."/>
        </authorList>
    </citation>
    <scope>NUCLEOTIDE SEQUENCE [LARGE SCALE GENOMIC DNA]</scope>
    <source>
        <strain evidence="2 3">CBS 101986</strain>
    </source>
</reference>
<dbReference type="Pfam" id="PF01738">
    <property type="entry name" value="DLH"/>
    <property type="match status" value="1"/>
</dbReference>
<evidence type="ECO:0000313" key="3">
    <source>
        <dbReference type="Proteomes" id="UP000567179"/>
    </source>
</evidence>
<dbReference type="AlphaFoldDB" id="A0A8H5B1V7"/>
<dbReference type="InterPro" id="IPR029058">
    <property type="entry name" value="AB_hydrolase_fold"/>
</dbReference>
<keyword evidence="3" id="KW-1185">Reference proteome</keyword>
<dbReference type="EMBL" id="JAACJJ010000043">
    <property type="protein sequence ID" value="KAF5315245.1"/>
    <property type="molecule type" value="Genomic_DNA"/>
</dbReference>
<dbReference type="InterPro" id="IPR002925">
    <property type="entry name" value="Dienelactn_hydro"/>
</dbReference>
<sequence>MSVCPKCKEGYILSGEPTGSVLADFHGAYLSPGPSSTPSRQAVLLLTDAFGMSLPNPKIMADQLAKKLDCDVWVPDYFAGKPIIPASKLQLPDRSGIKTSFWSYVKLFFILIPQIPAFISNRPSVINARLASLIQLLKENKKYEKIGTVGYCYGGAACIRLGKTGLVDSVIIAHPGGFTIDDVKAIKVPASWICAEEDHYFQEDKRLQCEAIFASRKDKPDYVDYEFRLYKDTAHGFASRPNLNLPEIKEAWEGAFQQTVDWFKKTLTV</sequence>
<evidence type="ECO:0000259" key="1">
    <source>
        <dbReference type="Pfam" id="PF01738"/>
    </source>
</evidence>
<evidence type="ECO:0000313" key="2">
    <source>
        <dbReference type="EMBL" id="KAF5315245.1"/>
    </source>
</evidence>
<gene>
    <name evidence="2" type="ORF">D9619_007504</name>
</gene>
<accession>A0A8H5B1V7</accession>
<dbReference type="Proteomes" id="UP000567179">
    <property type="component" value="Unassembled WGS sequence"/>
</dbReference>
<dbReference type="GO" id="GO:0016787">
    <property type="term" value="F:hydrolase activity"/>
    <property type="evidence" value="ECO:0007669"/>
    <property type="project" value="InterPro"/>
</dbReference>
<dbReference type="PANTHER" id="PTHR17630:SF44">
    <property type="entry name" value="PROTEIN AIM2"/>
    <property type="match status" value="1"/>
</dbReference>
<protein>
    <recommendedName>
        <fullName evidence="1">Dienelactone hydrolase domain-containing protein</fullName>
    </recommendedName>
</protein>
<name>A0A8H5B1V7_9AGAR</name>
<dbReference type="OrthoDB" id="10019231at2759"/>
<proteinExistence type="predicted"/>